<comment type="similarity">
    <text evidence="1">Belongs to the fantastic four family.</text>
</comment>
<dbReference type="AlphaFoldDB" id="A0ABD3UQF9"/>
<feature type="region of interest" description="Disordered" evidence="3">
    <location>
        <begin position="1"/>
        <end position="24"/>
    </location>
</feature>
<evidence type="ECO:0000313" key="6">
    <source>
        <dbReference type="Proteomes" id="UP001634393"/>
    </source>
</evidence>
<dbReference type="EMBL" id="JBJXBP010000001">
    <property type="protein sequence ID" value="KAL3850248.1"/>
    <property type="molecule type" value="Genomic_DNA"/>
</dbReference>
<evidence type="ECO:0000313" key="5">
    <source>
        <dbReference type="EMBL" id="KAL3850248.1"/>
    </source>
</evidence>
<feature type="coiled-coil region" evidence="2">
    <location>
        <begin position="283"/>
        <end position="317"/>
    </location>
</feature>
<evidence type="ECO:0000259" key="4">
    <source>
        <dbReference type="Pfam" id="PF11250"/>
    </source>
</evidence>
<organism evidence="5 6">
    <name type="scientific">Penstemon smallii</name>
    <dbReference type="NCBI Taxonomy" id="265156"/>
    <lineage>
        <taxon>Eukaryota</taxon>
        <taxon>Viridiplantae</taxon>
        <taxon>Streptophyta</taxon>
        <taxon>Embryophyta</taxon>
        <taxon>Tracheophyta</taxon>
        <taxon>Spermatophyta</taxon>
        <taxon>Magnoliopsida</taxon>
        <taxon>eudicotyledons</taxon>
        <taxon>Gunneridae</taxon>
        <taxon>Pentapetalae</taxon>
        <taxon>asterids</taxon>
        <taxon>lamiids</taxon>
        <taxon>Lamiales</taxon>
        <taxon>Plantaginaceae</taxon>
        <taxon>Cheloneae</taxon>
        <taxon>Penstemon</taxon>
    </lineage>
</organism>
<keyword evidence="6" id="KW-1185">Reference proteome</keyword>
<gene>
    <name evidence="5" type="ORF">ACJIZ3_012130</name>
</gene>
<dbReference type="PANTHER" id="PTHR33155">
    <property type="entry name" value="FANTASTIC FOUR-LIKE PROTEIN (DUF3049)"/>
    <property type="match status" value="1"/>
</dbReference>
<dbReference type="InterPro" id="IPR046431">
    <property type="entry name" value="FAF_dom"/>
</dbReference>
<protein>
    <recommendedName>
        <fullName evidence="4">FAF domain-containing protein</fullName>
    </recommendedName>
</protein>
<sequence length="494" mass="56151">MLSVSKRIDLHHHLPNSSSPIKEEIPTKQGIVTILLRSDCEKNNKFPPSIRRTLSADMSSKKWLQQNGFSSPQKQLTSCSHNNNNNNSFSSESSDEVWRSIQLVNKEKNDTQKTKSSADHDVWGSLVLTQKTTENCVSSLLTPPYVHPLVKRSKSALSEKSLEICTENLGSETGSDGFPSYPSSDAEEEDTEGHKNRILELTKESSNPFDNLHVAKYRVAPSRPIPPPLPSISAAASLHMESRRENGRLVLEAVSVRPKNCFHAQRQDGRLVLTLINSPKENKEEEEEDFANVFDKMEELEEDRDDGYEEEEKNEDNNNVNVEKEVDFFMEQQNARSLPSGIINLHKTGLLMKKLMASKNKSPTSTYYKFNQAVKMMENEEITVVPQSLPPRPPVGRLIASPPPQTVAAAASFNRYEYFWRNMDKVMTTANSIPLKFNYNNRINGTKTDEQHQDEEQQQQQNKAAEEYFVPYLRGCYETKRSVSMWEPYCIATS</sequence>
<dbReference type="Proteomes" id="UP001634393">
    <property type="component" value="Unassembled WGS sequence"/>
</dbReference>
<keyword evidence="2" id="KW-0175">Coiled coil</keyword>
<evidence type="ECO:0000256" key="2">
    <source>
        <dbReference type="SAM" id="Coils"/>
    </source>
</evidence>
<proteinExistence type="inferred from homology"/>
<evidence type="ECO:0000256" key="3">
    <source>
        <dbReference type="SAM" id="MobiDB-lite"/>
    </source>
</evidence>
<dbReference type="InterPro" id="IPR021410">
    <property type="entry name" value="FAF"/>
</dbReference>
<feature type="region of interest" description="Disordered" evidence="3">
    <location>
        <begin position="168"/>
        <end position="191"/>
    </location>
</feature>
<reference evidence="5 6" key="1">
    <citation type="submission" date="2024-12" db="EMBL/GenBank/DDBJ databases">
        <title>The unique morphological basis and parallel evolutionary history of personate flowers in Penstemon.</title>
        <authorList>
            <person name="Depatie T.H."/>
            <person name="Wessinger C.A."/>
        </authorList>
    </citation>
    <scope>NUCLEOTIDE SEQUENCE [LARGE SCALE GENOMIC DNA]</scope>
    <source>
        <strain evidence="5">WTNN_2</strain>
        <tissue evidence="5">Leaf</tissue>
    </source>
</reference>
<name>A0ABD3UQF9_9LAMI</name>
<comment type="caution">
    <text evidence="5">The sequence shown here is derived from an EMBL/GenBank/DDBJ whole genome shotgun (WGS) entry which is preliminary data.</text>
</comment>
<feature type="compositionally biased region" description="Basic and acidic residues" evidence="3">
    <location>
        <begin position="1"/>
        <end position="12"/>
    </location>
</feature>
<dbReference type="PANTHER" id="PTHR33155:SF3">
    <property type="entry name" value="PROTEIN FAF-LIKE, CHLOROPLASTIC"/>
    <property type="match status" value="1"/>
</dbReference>
<accession>A0ABD3UQF9</accession>
<feature type="region of interest" description="Disordered" evidence="3">
    <location>
        <begin position="65"/>
        <end position="94"/>
    </location>
</feature>
<feature type="domain" description="FAF" evidence="4">
    <location>
        <begin position="226"/>
        <end position="275"/>
    </location>
</feature>
<feature type="compositionally biased region" description="Low complexity" evidence="3">
    <location>
        <begin position="78"/>
        <end position="92"/>
    </location>
</feature>
<feature type="compositionally biased region" description="Polar residues" evidence="3">
    <location>
        <begin position="65"/>
        <end position="77"/>
    </location>
</feature>
<evidence type="ECO:0000256" key="1">
    <source>
        <dbReference type="ARBA" id="ARBA00008690"/>
    </source>
</evidence>
<dbReference type="Pfam" id="PF11250">
    <property type="entry name" value="FAF"/>
    <property type="match status" value="1"/>
</dbReference>